<dbReference type="InterPro" id="IPR046357">
    <property type="entry name" value="PPIase_dom_sf"/>
</dbReference>
<dbReference type="SUPFAM" id="SSF54534">
    <property type="entry name" value="FKBP-like"/>
    <property type="match status" value="1"/>
</dbReference>
<evidence type="ECO:0000256" key="4">
    <source>
        <dbReference type="ARBA" id="ARBA00023235"/>
    </source>
</evidence>
<keyword evidence="9" id="KW-1185">Reference proteome</keyword>
<evidence type="ECO:0000259" key="7">
    <source>
        <dbReference type="PROSITE" id="PS50059"/>
    </source>
</evidence>
<dbReference type="Pfam" id="PF18046">
    <property type="entry name" value="FKBP26_C"/>
    <property type="match status" value="1"/>
</dbReference>
<organism evidence="8 9">
    <name type="scientific">Methanotorris formicicus Mc-S-70</name>
    <dbReference type="NCBI Taxonomy" id="647171"/>
    <lineage>
        <taxon>Archaea</taxon>
        <taxon>Methanobacteriati</taxon>
        <taxon>Methanobacteriota</taxon>
        <taxon>Methanomada group</taxon>
        <taxon>Methanococci</taxon>
        <taxon>Methanococcales</taxon>
        <taxon>Methanocaldococcaceae</taxon>
        <taxon>Methanotorris</taxon>
    </lineage>
</organism>
<dbReference type="Proteomes" id="UP000003706">
    <property type="component" value="Unassembled WGS sequence"/>
</dbReference>
<comment type="catalytic activity">
    <reaction evidence="1 5 6">
        <text>[protein]-peptidylproline (omega=180) = [protein]-peptidylproline (omega=0)</text>
        <dbReference type="Rhea" id="RHEA:16237"/>
        <dbReference type="Rhea" id="RHEA-COMP:10747"/>
        <dbReference type="Rhea" id="RHEA-COMP:10748"/>
        <dbReference type="ChEBI" id="CHEBI:83833"/>
        <dbReference type="ChEBI" id="CHEBI:83834"/>
        <dbReference type="EC" id="5.2.1.8"/>
    </reaction>
</comment>
<dbReference type="EMBL" id="AGJL01000081">
    <property type="protein sequence ID" value="EHP83676.1"/>
    <property type="molecule type" value="Genomic_DNA"/>
</dbReference>
<dbReference type="STRING" id="647171.MetfoDRAFT_1913"/>
<feature type="domain" description="PPIase FKBP-type" evidence="7">
    <location>
        <begin position="16"/>
        <end position="118"/>
    </location>
</feature>
<dbReference type="InterPro" id="IPR048261">
    <property type="entry name" value="SlpA/SlyD-like_ins_sf"/>
</dbReference>
<dbReference type="PANTHER" id="PTHR47861">
    <property type="entry name" value="FKBP-TYPE PEPTIDYL-PROLYL CIS-TRANS ISOMERASE SLYD"/>
    <property type="match status" value="1"/>
</dbReference>
<dbReference type="EC" id="5.2.1.8" evidence="6"/>
<protein>
    <recommendedName>
        <fullName evidence="6">Peptidyl-prolyl cis-trans isomerase</fullName>
        <ecNumber evidence="6">5.2.1.8</ecNumber>
    </recommendedName>
</protein>
<reference evidence="8 9" key="1">
    <citation type="submission" date="2011-09" db="EMBL/GenBank/DDBJ databases">
        <title>The draft genome of Methanotorris formicicus Mc-S-70.</title>
        <authorList>
            <consortium name="US DOE Joint Genome Institute (JGI-PGF)"/>
            <person name="Lucas S."/>
            <person name="Han J."/>
            <person name="Lapidus A."/>
            <person name="Cheng J.-F."/>
            <person name="Goodwin L."/>
            <person name="Pitluck S."/>
            <person name="Peters L."/>
            <person name="Land M.L."/>
            <person name="Hauser L."/>
            <person name="Sieprawska-Lupa M."/>
            <person name="Takai K."/>
            <person name="Miyazaki J."/>
            <person name="Whitman W."/>
            <person name="Woyke T.J."/>
        </authorList>
    </citation>
    <scope>NUCLEOTIDE SEQUENCE [LARGE SCALE GENOMIC DNA]</scope>
    <source>
        <strain evidence="8 9">Mc-S-70</strain>
    </source>
</reference>
<evidence type="ECO:0000256" key="5">
    <source>
        <dbReference type="PROSITE-ProRule" id="PRU00277"/>
    </source>
</evidence>
<dbReference type="Gene3D" id="2.40.10.330">
    <property type="match status" value="1"/>
</dbReference>
<dbReference type="InterPro" id="IPR001179">
    <property type="entry name" value="PPIase_FKBP_dom"/>
</dbReference>
<evidence type="ECO:0000256" key="2">
    <source>
        <dbReference type="ARBA" id="ARBA00006577"/>
    </source>
</evidence>
<dbReference type="Pfam" id="PF22199">
    <property type="entry name" value="FKBP26_IF"/>
    <property type="match status" value="1"/>
</dbReference>
<dbReference type="InterPro" id="IPR040825">
    <property type="entry name" value="FKBP26_C"/>
</dbReference>
<dbReference type="Pfam" id="PF00254">
    <property type="entry name" value="FKBP_C"/>
    <property type="match status" value="1"/>
</dbReference>
<keyword evidence="4 5" id="KW-0413">Isomerase</keyword>
<sequence length="239" mass="27215">MNNHKKEKGDVMVEKGKLVKISYDGYVNEKLFDTTNEELAKKEGIYNPRMIYGPVTIVVGEEMLLPGLDEALLEMEVGEERELVLPPEKAFGKRDPSKVRVVPIKEFQKFNIRPVVGMPVNIDGNVGKVVSINSGRVLVDFNHEFAGKEVKYRLKLEEVVEEPEEIVKELVKMYIPSINTDDLKIKMTKKTVTINLPEVCSFMNNIQTIKMAIANEVIKRLGVDKVSFVETFEKKKEDN</sequence>
<accession>H1L1I9</accession>
<comment type="similarity">
    <text evidence="2 6">Belongs to the FKBP-type PPIase family.</text>
</comment>
<dbReference type="Gene3D" id="3.10.50.40">
    <property type="match status" value="1"/>
</dbReference>
<evidence type="ECO:0000313" key="8">
    <source>
        <dbReference type="EMBL" id="EHP83676.1"/>
    </source>
</evidence>
<dbReference type="PROSITE" id="PS50059">
    <property type="entry name" value="FKBP_PPIASE"/>
    <property type="match status" value="1"/>
</dbReference>
<comment type="caution">
    <text evidence="8">The sequence shown here is derived from an EMBL/GenBank/DDBJ whole genome shotgun (WGS) entry which is preliminary data.</text>
</comment>
<dbReference type="PANTHER" id="PTHR47861:SF2">
    <property type="entry name" value="LONG-TYPE PEPTIDYL-PROLYL CIS-TRANS ISOMERASE"/>
    <property type="match status" value="1"/>
</dbReference>
<keyword evidence="3 5" id="KW-0697">Rotamase</keyword>
<evidence type="ECO:0000313" key="9">
    <source>
        <dbReference type="Proteomes" id="UP000003706"/>
    </source>
</evidence>
<name>H1L1I9_9EURY</name>
<dbReference type="InterPro" id="IPR054016">
    <property type="entry name" value="FKBP26_IF"/>
</dbReference>
<evidence type="ECO:0000256" key="1">
    <source>
        <dbReference type="ARBA" id="ARBA00000971"/>
    </source>
</evidence>
<gene>
    <name evidence="8" type="ORF">MetfoDRAFT_1913</name>
</gene>
<dbReference type="Gene3D" id="3.30.70.2210">
    <property type="match status" value="1"/>
</dbReference>
<dbReference type="GO" id="GO:0003755">
    <property type="term" value="F:peptidyl-prolyl cis-trans isomerase activity"/>
    <property type="evidence" value="ECO:0007669"/>
    <property type="project" value="UniProtKB-UniRule"/>
</dbReference>
<dbReference type="AlphaFoldDB" id="H1L1I9"/>
<dbReference type="PATRIC" id="fig|647171.4.peg.1841"/>
<evidence type="ECO:0000256" key="6">
    <source>
        <dbReference type="RuleBase" id="RU003915"/>
    </source>
</evidence>
<evidence type="ECO:0000256" key="3">
    <source>
        <dbReference type="ARBA" id="ARBA00023110"/>
    </source>
</evidence>
<proteinExistence type="inferred from homology"/>